<reference evidence="10" key="1">
    <citation type="submission" date="2021-03" db="EMBL/GenBank/DDBJ databases">
        <title>Evolutionary innovations through gain and loss of genes in the ectomycorrhizal Boletales.</title>
        <authorList>
            <person name="Wu G."/>
            <person name="Miyauchi S."/>
            <person name="Morin E."/>
            <person name="Yang Z.-L."/>
            <person name="Xu J."/>
            <person name="Martin F.M."/>
        </authorList>
    </citation>
    <scope>NUCLEOTIDE SEQUENCE</scope>
    <source>
        <strain evidence="10">BR01</strain>
    </source>
</reference>
<comment type="subcellular location">
    <subcellularLocation>
        <location evidence="1">Nucleus</location>
    </subcellularLocation>
</comment>
<dbReference type="AlphaFoldDB" id="A0A8I2Z3K1"/>
<evidence type="ECO:0000256" key="1">
    <source>
        <dbReference type="ARBA" id="ARBA00004123"/>
    </source>
</evidence>
<feature type="region of interest" description="Disordered" evidence="8">
    <location>
        <begin position="89"/>
        <end position="114"/>
    </location>
</feature>
<evidence type="ECO:0000256" key="6">
    <source>
        <dbReference type="ARBA" id="ARBA00023187"/>
    </source>
</evidence>
<name>A0A8I2Z3K1_9AGAM</name>
<dbReference type="GO" id="GO:0008380">
    <property type="term" value="P:RNA splicing"/>
    <property type="evidence" value="ECO:0007669"/>
    <property type="project" value="UniProtKB-KW"/>
</dbReference>
<evidence type="ECO:0000256" key="7">
    <source>
        <dbReference type="ARBA" id="ARBA00023242"/>
    </source>
</evidence>
<dbReference type="OrthoDB" id="330772at2759"/>
<keyword evidence="4" id="KW-0805">Transcription regulation</keyword>
<protein>
    <recommendedName>
        <fullName evidence="9">Pinin/SDK/MemA protein domain-containing protein</fullName>
    </recommendedName>
</protein>
<comment type="similarity">
    <text evidence="2">Belongs to the pinin family.</text>
</comment>
<evidence type="ECO:0000313" key="10">
    <source>
        <dbReference type="EMBL" id="KAG6382082.1"/>
    </source>
</evidence>
<evidence type="ECO:0000256" key="5">
    <source>
        <dbReference type="ARBA" id="ARBA00023163"/>
    </source>
</evidence>
<keyword evidence="11" id="KW-1185">Reference proteome</keyword>
<evidence type="ECO:0000256" key="3">
    <source>
        <dbReference type="ARBA" id="ARBA00022664"/>
    </source>
</evidence>
<feature type="region of interest" description="Disordered" evidence="8">
    <location>
        <begin position="147"/>
        <end position="168"/>
    </location>
</feature>
<comment type="caution">
    <text evidence="10">The sequence shown here is derived from an EMBL/GenBank/DDBJ whole genome shotgun (WGS) entry which is preliminary data.</text>
</comment>
<gene>
    <name evidence="10" type="ORF">JVT61DRAFT_720</name>
</gene>
<evidence type="ECO:0000256" key="2">
    <source>
        <dbReference type="ARBA" id="ARBA00010386"/>
    </source>
</evidence>
<keyword evidence="6" id="KW-0508">mRNA splicing</keyword>
<evidence type="ECO:0000313" key="11">
    <source>
        <dbReference type="Proteomes" id="UP000683000"/>
    </source>
</evidence>
<dbReference type="EMBL" id="JAGFBS010000001">
    <property type="protein sequence ID" value="KAG6382082.1"/>
    <property type="molecule type" value="Genomic_DNA"/>
</dbReference>
<dbReference type="PANTHER" id="PTHR12707:SF0">
    <property type="entry name" value="PININ"/>
    <property type="match status" value="1"/>
</dbReference>
<proteinExistence type="inferred from homology"/>
<evidence type="ECO:0000256" key="4">
    <source>
        <dbReference type="ARBA" id="ARBA00023015"/>
    </source>
</evidence>
<dbReference type="GO" id="GO:0071013">
    <property type="term" value="C:catalytic step 2 spliceosome"/>
    <property type="evidence" value="ECO:0007669"/>
    <property type="project" value="TreeGrafter"/>
</dbReference>
<sequence>MSTEEPAQEVQVESQDAKMHEPPTAPAAMATTNKKRPKIDLTVPSGERKRGKSMFGIVLGTLNKAKIEDKERNASDAAKKRQLIEQRLQAKLRKETDSVRQEEEAKKDKTTANRKEADLQLKDSIYKFRRVRLALLSNFLLTTDVIPPTDASPPRVSTNPLAPPPRSHPPPLYYLPAVLTPAQEGFLARRKAEVAEAAEKEWAAFREERTAGIEEVIQLRRRVTEVDTRRKKEREQASKEEGEDKEMVDESRESKREPVPQPDADMEMEDETRPEPDSAESERKDDSGGMRADDEDAVEY</sequence>
<keyword evidence="7" id="KW-0539">Nucleus</keyword>
<dbReference type="PANTHER" id="PTHR12707">
    <property type="entry name" value="PINN"/>
    <property type="match status" value="1"/>
</dbReference>
<feature type="region of interest" description="Disordered" evidence="8">
    <location>
        <begin position="1"/>
        <end position="50"/>
    </location>
</feature>
<feature type="domain" description="Pinin/SDK/MemA protein" evidence="9">
    <location>
        <begin position="47"/>
        <end position="142"/>
    </location>
</feature>
<feature type="compositionally biased region" description="Basic and acidic residues" evidence="8">
    <location>
        <begin position="248"/>
        <end position="258"/>
    </location>
</feature>
<keyword evidence="5" id="KW-0804">Transcription</keyword>
<feature type="region of interest" description="Disordered" evidence="8">
    <location>
        <begin position="223"/>
        <end position="300"/>
    </location>
</feature>
<dbReference type="GO" id="GO:0006397">
    <property type="term" value="P:mRNA processing"/>
    <property type="evidence" value="ECO:0007669"/>
    <property type="project" value="UniProtKB-KW"/>
</dbReference>
<keyword evidence="3" id="KW-0507">mRNA processing</keyword>
<evidence type="ECO:0000256" key="8">
    <source>
        <dbReference type="SAM" id="MobiDB-lite"/>
    </source>
</evidence>
<accession>A0A8I2Z3K1</accession>
<feature type="compositionally biased region" description="Basic and acidic residues" evidence="8">
    <location>
        <begin position="271"/>
        <end position="292"/>
    </location>
</feature>
<dbReference type="Pfam" id="PF04696">
    <property type="entry name" value="Pinin_SDK_memA"/>
    <property type="match status" value="1"/>
</dbReference>
<feature type="compositionally biased region" description="Basic and acidic residues" evidence="8">
    <location>
        <begin position="223"/>
        <end position="242"/>
    </location>
</feature>
<dbReference type="Proteomes" id="UP000683000">
    <property type="component" value="Unassembled WGS sequence"/>
</dbReference>
<dbReference type="InterPro" id="IPR006786">
    <property type="entry name" value="Pinin_SDK_MemA"/>
</dbReference>
<evidence type="ECO:0000259" key="9">
    <source>
        <dbReference type="Pfam" id="PF04696"/>
    </source>
</evidence>
<feature type="compositionally biased region" description="Basic and acidic residues" evidence="8">
    <location>
        <begin position="92"/>
        <end position="114"/>
    </location>
</feature>
<organism evidence="10 11">
    <name type="scientific">Boletus reticuloceps</name>
    <dbReference type="NCBI Taxonomy" id="495285"/>
    <lineage>
        <taxon>Eukaryota</taxon>
        <taxon>Fungi</taxon>
        <taxon>Dikarya</taxon>
        <taxon>Basidiomycota</taxon>
        <taxon>Agaricomycotina</taxon>
        <taxon>Agaricomycetes</taxon>
        <taxon>Agaricomycetidae</taxon>
        <taxon>Boletales</taxon>
        <taxon>Boletineae</taxon>
        <taxon>Boletaceae</taxon>
        <taxon>Boletoideae</taxon>
        <taxon>Boletus</taxon>
    </lineage>
</organism>
<dbReference type="InterPro" id="IPR039853">
    <property type="entry name" value="Pinin"/>
</dbReference>